<dbReference type="RefSeq" id="WP_188214763.1">
    <property type="nucleotide sequence ID" value="NZ_BAABGH010000004.1"/>
</dbReference>
<sequence>MKILVFLLLCSIGIFFITKEDSTPAIIEVGKNEGQQNCVAPNNSTDDSHQHKGCCISSGRATYILGQQTEPLQP</sequence>
<dbReference type="Proteomes" id="UP000602057">
    <property type="component" value="Unassembled WGS sequence"/>
</dbReference>
<reference evidence="1" key="2">
    <citation type="submission" date="2020-09" db="EMBL/GenBank/DDBJ databases">
        <authorList>
            <person name="Wu Z."/>
        </authorList>
    </citation>
    <scope>NUCLEOTIDE SEQUENCE</scope>
    <source>
        <strain evidence="1">SC17</strain>
    </source>
</reference>
<keyword evidence="2" id="KW-1185">Reference proteome</keyword>
<name>A0A8J6QBZ5_9FLAO</name>
<accession>A0A8J6QBZ5</accession>
<dbReference type="EMBL" id="JACVXC010000001">
    <property type="protein sequence ID" value="MBD0834282.1"/>
    <property type="molecule type" value="Genomic_DNA"/>
</dbReference>
<evidence type="ECO:0000313" key="2">
    <source>
        <dbReference type="Proteomes" id="UP000602057"/>
    </source>
</evidence>
<organism evidence="1 2">
    <name type="scientific">Aestuariibaculum suncheonense</name>
    <dbReference type="NCBI Taxonomy" id="1028745"/>
    <lineage>
        <taxon>Bacteria</taxon>
        <taxon>Pseudomonadati</taxon>
        <taxon>Bacteroidota</taxon>
        <taxon>Flavobacteriia</taxon>
        <taxon>Flavobacteriales</taxon>
        <taxon>Flavobacteriaceae</taxon>
    </lineage>
</organism>
<gene>
    <name evidence="1" type="ORF">ICJ84_02415</name>
</gene>
<comment type="caution">
    <text evidence="1">The sequence shown here is derived from an EMBL/GenBank/DDBJ whole genome shotgun (WGS) entry which is preliminary data.</text>
</comment>
<evidence type="ECO:0000313" key="1">
    <source>
        <dbReference type="EMBL" id="MBD0834282.1"/>
    </source>
</evidence>
<dbReference type="AlphaFoldDB" id="A0A8J6QBZ5"/>
<proteinExistence type="predicted"/>
<reference evidence="1" key="1">
    <citation type="journal article" date="2013" name="Int. J. Syst. Evol. Microbiol.">
        <title>Aestuariibaculum suncheonense gen. nov., sp. nov., a marine bacterium of the family Flavobacteriaceae isolated from a tidal flat and emended descriptions of the genera Gaetbulibacter and Tamlana.</title>
        <authorList>
            <person name="Jeong S.H."/>
            <person name="Park M.S."/>
            <person name="Jin H.M."/>
            <person name="Lee K."/>
            <person name="Park W."/>
            <person name="Jeon C.O."/>
        </authorList>
    </citation>
    <scope>NUCLEOTIDE SEQUENCE</scope>
    <source>
        <strain evidence="1">SC17</strain>
    </source>
</reference>
<protein>
    <submittedName>
        <fullName evidence="1">Uncharacterized protein</fullName>
    </submittedName>
</protein>